<name>A0A420WGW5_9PROT</name>
<sequence length="436" mass="47912">MPITDPHPEHLAASPLWARMRDCAAGEDAVKARRQDYLPRPGGQSERAYRAYLARAVWYGATERTLNGLAGAIFRHPPVVEAPDTLARQLDSIAADGGPFEGLAQSVTREALLAGRAGLLADRPADAEGDPYLALYPAESILNWESAPLAGRQRLTRLVLREDMERCRELLLDATGQYRVRLWRRKSRQAGAYEIAQEHRPTRAGQPLDAIPFTFVGARSLSPAVEKPPLADLAGMNLAHFRNSADYEQSLFLTGQPTPWIAGRLEARERPTAIGSGTIWHLPEGCNVGMLEFTGAGLEALRQAMLDKEARMVQLGARLLEAPKRTAETAEAVRLRGEAEASSLSILAETVGRGLTQALRRLAWWQGLEPEAVTVRLNRDFIEARLAAPDILALVESWQRGAISRRTLYDNLRAGEVLPPGRDFAEEESLIAAEST</sequence>
<dbReference type="Pfam" id="PF13264">
    <property type="entry name" value="DUF4055"/>
    <property type="match status" value="1"/>
</dbReference>
<feature type="domain" description="DUF4055" evidence="1">
    <location>
        <begin position="229"/>
        <end position="365"/>
    </location>
</feature>
<comment type="caution">
    <text evidence="2">The sequence shown here is derived from an EMBL/GenBank/DDBJ whole genome shotgun (WGS) entry which is preliminary data.</text>
</comment>
<organism evidence="2 3">
    <name type="scientific">Oceanibaculum indicum</name>
    <dbReference type="NCBI Taxonomy" id="526216"/>
    <lineage>
        <taxon>Bacteria</taxon>
        <taxon>Pseudomonadati</taxon>
        <taxon>Pseudomonadota</taxon>
        <taxon>Alphaproteobacteria</taxon>
        <taxon>Rhodospirillales</taxon>
        <taxon>Oceanibaculaceae</taxon>
        <taxon>Oceanibaculum</taxon>
    </lineage>
</organism>
<protein>
    <submittedName>
        <fullName evidence="2">Uncharacterized protein DUF4055</fullName>
    </submittedName>
</protein>
<dbReference type="RefSeq" id="WP_121219880.1">
    <property type="nucleotide sequence ID" value="NZ_RBIG01000002.1"/>
</dbReference>
<dbReference type="Proteomes" id="UP000277424">
    <property type="component" value="Unassembled WGS sequence"/>
</dbReference>
<proteinExistence type="predicted"/>
<reference evidence="2 3" key="1">
    <citation type="submission" date="2018-10" db="EMBL/GenBank/DDBJ databases">
        <title>Comparative analysis of microorganisms from saline springs in Andes Mountain Range, Colombia.</title>
        <authorList>
            <person name="Rubin E."/>
        </authorList>
    </citation>
    <scope>NUCLEOTIDE SEQUENCE [LARGE SCALE GENOMIC DNA]</scope>
    <source>
        <strain evidence="2 3">USBA 36</strain>
    </source>
</reference>
<dbReference type="AlphaFoldDB" id="A0A420WGW5"/>
<dbReference type="InterPro" id="IPR025129">
    <property type="entry name" value="DUF4055"/>
</dbReference>
<dbReference type="EMBL" id="RBIG01000002">
    <property type="protein sequence ID" value="RKQ70217.1"/>
    <property type="molecule type" value="Genomic_DNA"/>
</dbReference>
<evidence type="ECO:0000313" key="2">
    <source>
        <dbReference type="EMBL" id="RKQ70217.1"/>
    </source>
</evidence>
<gene>
    <name evidence="2" type="ORF">BCL74_2158</name>
</gene>
<dbReference type="OrthoDB" id="975664at2"/>
<evidence type="ECO:0000259" key="1">
    <source>
        <dbReference type="Pfam" id="PF13264"/>
    </source>
</evidence>
<evidence type="ECO:0000313" key="3">
    <source>
        <dbReference type="Proteomes" id="UP000277424"/>
    </source>
</evidence>
<accession>A0A420WGW5</accession>